<sequence length="327" mass="34291">MDGHAENTAKSGPDYDWVIAPDTRAFIRESRELTATGPGPVTAAIRRAAYNRACVHFHAGHPPGVTTEDFAIDGPHGPIPCRRYLPPGGPGAALIIYYHGGGFVVGGLDSHDDVCAEMCVGAGCELVSVDYRMAPEFQHPAYFDDAFAAWAWAAETGAAGRPIVLSGDSAGGTLAAAVTQAARGKAGAPAGQVLIYPSLGGDPTRGSYALNADAPMLSKADRDFYASQRDFSLVPEDDPRAYPLRDTDFSGLPMTVCINAQCDPLADDGKDYRDAILAAGGRAISIEEPGLVHGFLRARHRSVGARAAFGRIVESLRALCAGEPPAL</sequence>
<accession>A0A1H2YE78</accession>
<name>A0A1H2YE78_9RHOB</name>
<feature type="active site" evidence="3">
    <location>
        <position position="169"/>
    </location>
</feature>
<dbReference type="InterPro" id="IPR013094">
    <property type="entry name" value="AB_hydrolase_3"/>
</dbReference>
<dbReference type="EMBL" id="FNMZ01000003">
    <property type="protein sequence ID" value="SDX03477.1"/>
    <property type="molecule type" value="Genomic_DNA"/>
</dbReference>
<keyword evidence="2" id="KW-0378">Hydrolase</keyword>
<dbReference type="SUPFAM" id="SSF53474">
    <property type="entry name" value="alpha/beta-Hydrolases"/>
    <property type="match status" value="1"/>
</dbReference>
<dbReference type="GO" id="GO:0016787">
    <property type="term" value="F:hydrolase activity"/>
    <property type="evidence" value="ECO:0007669"/>
    <property type="project" value="UniProtKB-KW"/>
</dbReference>
<evidence type="ECO:0000313" key="6">
    <source>
        <dbReference type="Proteomes" id="UP000199118"/>
    </source>
</evidence>
<dbReference type="PANTHER" id="PTHR48081">
    <property type="entry name" value="AB HYDROLASE SUPERFAMILY PROTEIN C4A8.06C"/>
    <property type="match status" value="1"/>
</dbReference>
<dbReference type="Proteomes" id="UP000199118">
    <property type="component" value="Unassembled WGS sequence"/>
</dbReference>
<evidence type="ECO:0000259" key="4">
    <source>
        <dbReference type="Pfam" id="PF07859"/>
    </source>
</evidence>
<dbReference type="Gene3D" id="3.40.50.1820">
    <property type="entry name" value="alpha/beta hydrolase"/>
    <property type="match status" value="1"/>
</dbReference>
<dbReference type="InterPro" id="IPR033140">
    <property type="entry name" value="Lipase_GDXG_put_SER_AS"/>
</dbReference>
<dbReference type="STRING" id="356660.SAMN05444336_10399"/>
<dbReference type="InterPro" id="IPR029058">
    <property type="entry name" value="AB_hydrolase_fold"/>
</dbReference>
<dbReference type="Pfam" id="PF07859">
    <property type="entry name" value="Abhydrolase_3"/>
    <property type="match status" value="1"/>
</dbReference>
<dbReference type="OrthoDB" id="9806180at2"/>
<keyword evidence="6" id="KW-1185">Reference proteome</keyword>
<gene>
    <name evidence="5" type="ORF">SAMN05444336_10399</name>
</gene>
<dbReference type="RefSeq" id="WP_092681256.1">
    <property type="nucleotide sequence ID" value="NZ_FNMZ01000003.1"/>
</dbReference>
<comment type="similarity">
    <text evidence="1">Belongs to the 'GDXG' lipolytic enzyme family.</text>
</comment>
<protein>
    <submittedName>
        <fullName evidence="5">Acetyl esterase</fullName>
    </submittedName>
</protein>
<evidence type="ECO:0000256" key="3">
    <source>
        <dbReference type="PROSITE-ProRule" id="PRU10038"/>
    </source>
</evidence>
<feature type="domain" description="Alpha/beta hydrolase fold-3" evidence="4">
    <location>
        <begin position="95"/>
        <end position="296"/>
    </location>
</feature>
<evidence type="ECO:0000313" key="5">
    <source>
        <dbReference type="EMBL" id="SDX03477.1"/>
    </source>
</evidence>
<reference evidence="5 6" key="1">
    <citation type="submission" date="2016-10" db="EMBL/GenBank/DDBJ databases">
        <authorList>
            <person name="de Groot N.N."/>
        </authorList>
    </citation>
    <scope>NUCLEOTIDE SEQUENCE [LARGE SCALE GENOMIC DNA]</scope>
    <source>
        <strain evidence="5 6">DSM 17890</strain>
    </source>
</reference>
<dbReference type="PANTHER" id="PTHR48081:SF8">
    <property type="entry name" value="ALPHA_BETA HYDROLASE FOLD-3 DOMAIN-CONTAINING PROTEIN-RELATED"/>
    <property type="match status" value="1"/>
</dbReference>
<organism evidence="5 6">
    <name type="scientific">Albimonas donghaensis</name>
    <dbReference type="NCBI Taxonomy" id="356660"/>
    <lineage>
        <taxon>Bacteria</taxon>
        <taxon>Pseudomonadati</taxon>
        <taxon>Pseudomonadota</taxon>
        <taxon>Alphaproteobacteria</taxon>
        <taxon>Rhodobacterales</taxon>
        <taxon>Paracoccaceae</taxon>
        <taxon>Albimonas</taxon>
    </lineage>
</organism>
<dbReference type="AlphaFoldDB" id="A0A1H2YE78"/>
<evidence type="ECO:0000256" key="2">
    <source>
        <dbReference type="ARBA" id="ARBA00022801"/>
    </source>
</evidence>
<dbReference type="InterPro" id="IPR050300">
    <property type="entry name" value="GDXG_lipolytic_enzyme"/>
</dbReference>
<evidence type="ECO:0000256" key="1">
    <source>
        <dbReference type="ARBA" id="ARBA00010515"/>
    </source>
</evidence>
<dbReference type="PROSITE" id="PS01174">
    <property type="entry name" value="LIPASE_GDXG_SER"/>
    <property type="match status" value="1"/>
</dbReference>
<proteinExistence type="inferred from homology"/>